<evidence type="ECO:0000256" key="1">
    <source>
        <dbReference type="ARBA" id="ARBA00005437"/>
    </source>
</evidence>
<sequence>MQQITAFMANDFELLSADGSVIGRLAGTDSDGSRFLAGPRKFELREPDGTPLLIIDDVPDFGLDTFELRTPDGGYAATLTKQLTFFRNRVSIKAADGSTLDLEGEIFDYTFEIVDQGAVVATISREWAGISRSLLGHSRYVVSFDPTVATDRRLLILGAVVALDLIRMKQRRA</sequence>
<reference evidence="3" key="1">
    <citation type="submission" date="2017-02" db="EMBL/GenBank/DDBJ databases">
        <title>Tessaracoccus aquaemaris sp. nov., isolated from the intestine of a Korean rockfish, Sebastes schlegelii, in a marine aquaculture pond.</title>
        <authorList>
            <person name="Tak E.J."/>
            <person name="Bae J.-W."/>
        </authorList>
    </citation>
    <scope>NUCLEOTIDE SEQUENCE [LARGE SCALE GENOMIC DNA]</scope>
    <source>
        <strain evidence="3">NSG39</strain>
    </source>
</reference>
<evidence type="ECO:0000313" key="2">
    <source>
        <dbReference type="EMBL" id="AQP49389.1"/>
    </source>
</evidence>
<dbReference type="AlphaFoldDB" id="A0A1Q2CTC7"/>
<dbReference type="KEGG" id="tes:BW730_14430"/>
<dbReference type="Gene3D" id="2.40.160.200">
    <property type="entry name" value="LURP1-related"/>
    <property type="match status" value="1"/>
</dbReference>
<dbReference type="GO" id="GO:0017128">
    <property type="term" value="F:phospholipid scramblase activity"/>
    <property type="evidence" value="ECO:0007669"/>
    <property type="project" value="InterPro"/>
</dbReference>
<dbReference type="InterPro" id="IPR007612">
    <property type="entry name" value="LOR"/>
</dbReference>
<dbReference type="STRING" id="1332264.BW730_14430"/>
<accession>A0A1Q2CTC7</accession>
<comment type="similarity">
    <text evidence="1">Belongs to the LOR family.</text>
</comment>
<gene>
    <name evidence="2" type="ORF">BW730_14430</name>
</gene>
<dbReference type="Pfam" id="PF04525">
    <property type="entry name" value="LOR"/>
    <property type="match status" value="1"/>
</dbReference>
<evidence type="ECO:0008006" key="4">
    <source>
        <dbReference type="Google" id="ProtNLM"/>
    </source>
</evidence>
<dbReference type="SUPFAM" id="SSF54518">
    <property type="entry name" value="Tubby C-terminal domain-like"/>
    <property type="match status" value="1"/>
</dbReference>
<evidence type="ECO:0000313" key="3">
    <source>
        <dbReference type="Proteomes" id="UP000188145"/>
    </source>
</evidence>
<organism evidence="2 3">
    <name type="scientific">Tessaracoccus aquimaris</name>
    <dbReference type="NCBI Taxonomy" id="1332264"/>
    <lineage>
        <taxon>Bacteria</taxon>
        <taxon>Bacillati</taxon>
        <taxon>Actinomycetota</taxon>
        <taxon>Actinomycetes</taxon>
        <taxon>Propionibacteriales</taxon>
        <taxon>Propionibacteriaceae</taxon>
        <taxon>Tessaracoccus</taxon>
    </lineage>
</organism>
<proteinExistence type="inferred from homology"/>
<name>A0A1Q2CTC7_9ACTN</name>
<dbReference type="Proteomes" id="UP000188145">
    <property type="component" value="Chromosome"/>
</dbReference>
<dbReference type="EMBL" id="CP019606">
    <property type="protein sequence ID" value="AQP49389.1"/>
    <property type="molecule type" value="Genomic_DNA"/>
</dbReference>
<dbReference type="InterPro" id="IPR038595">
    <property type="entry name" value="LOR_sf"/>
</dbReference>
<keyword evidence="3" id="KW-1185">Reference proteome</keyword>
<dbReference type="InterPro" id="IPR025659">
    <property type="entry name" value="Tubby-like_C"/>
</dbReference>
<protein>
    <recommendedName>
        <fullName evidence="4">Scramblase</fullName>
    </recommendedName>
</protein>